<evidence type="ECO:0000313" key="3">
    <source>
        <dbReference type="Proteomes" id="UP001651158"/>
    </source>
</evidence>
<reference evidence="2 3" key="1">
    <citation type="journal article" date="2022" name="Front. Cell. Infect. Microbiol.">
        <title>The Genomes of Two Strains of Taenia crassiceps the Animal Model for the Study of Human Cysticercosis.</title>
        <authorList>
            <person name="Bobes R.J."/>
            <person name="Estrada K."/>
            <person name="Rios-Valencia D.G."/>
            <person name="Calderon-Gallegos A."/>
            <person name="de la Torre P."/>
            <person name="Carrero J.C."/>
            <person name="Sanchez-Flores A."/>
            <person name="Laclette J.P."/>
        </authorList>
    </citation>
    <scope>NUCLEOTIDE SEQUENCE [LARGE SCALE GENOMIC DNA]</scope>
    <source>
        <strain evidence="2">WFUcys</strain>
    </source>
</reference>
<protein>
    <submittedName>
        <fullName evidence="2">Uncharacterized protein</fullName>
    </submittedName>
</protein>
<feature type="compositionally biased region" description="Basic and acidic residues" evidence="1">
    <location>
        <begin position="174"/>
        <end position="184"/>
    </location>
</feature>
<dbReference type="EMBL" id="JAKROA010000004">
    <property type="protein sequence ID" value="KAL5107306.1"/>
    <property type="molecule type" value="Genomic_DNA"/>
</dbReference>
<feature type="region of interest" description="Disordered" evidence="1">
    <location>
        <begin position="174"/>
        <end position="196"/>
    </location>
</feature>
<feature type="region of interest" description="Disordered" evidence="1">
    <location>
        <begin position="236"/>
        <end position="256"/>
    </location>
</feature>
<organism evidence="2 3">
    <name type="scientific">Taenia crassiceps</name>
    <dbReference type="NCBI Taxonomy" id="6207"/>
    <lineage>
        <taxon>Eukaryota</taxon>
        <taxon>Metazoa</taxon>
        <taxon>Spiralia</taxon>
        <taxon>Lophotrochozoa</taxon>
        <taxon>Platyhelminthes</taxon>
        <taxon>Cestoda</taxon>
        <taxon>Eucestoda</taxon>
        <taxon>Cyclophyllidea</taxon>
        <taxon>Taeniidae</taxon>
        <taxon>Taenia</taxon>
    </lineage>
</organism>
<gene>
    <name evidence="2" type="ORF">TcWFU_001034</name>
</gene>
<proteinExistence type="predicted"/>
<sequence length="256" mass="29140">MILDPNTEGSIQIKKFAEGILERCKEEERKTLKTCPSPLINPITRWVRVHFQNASLASLPHHPLHFDEDVPSFYTTDLLIDIIRRKNHVCAPSVKLFRKQAPFPPQEIQQVDASLEHLGIEGGTRLSPMEVTILYQTQCSINLPRTSLFVDSINDCYLLWDEAALWLEDVDLKRPGVPSEKSRSTAESTTLMRLDSSSESDSSLVDSLASFFTVEKRTKRRARRTRNLIRRCELRMREPEAAHSPAPSTTLSSVSR</sequence>
<evidence type="ECO:0000313" key="2">
    <source>
        <dbReference type="EMBL" id="KAL5107306.1"/>
    </source>
</evidence>
<evidence type="ECO:0000256" key="1">
    <source>
        <dbReference type="SAM" id="MobiDB-lite"/>
    </source>
</evidence>
<accession>A0ABR4QCP3</accession>
<name>A0ABR4QCP3_9CEST</name>
<feature type="compositionally biased region" description="Polar residues" evidence="1">
    <location>
        <begin position="246"/>
        <end position="256"/>
    </location>
</feature>
<comment type="caution">
    <text evidence="2">The sequence shown here is derived from an EMBL/GenBank/DDBJ whole genome shotgun (WGS) entry which is preliminary data.</text>
</comment>
<keyword evidence="3" id="KW-1185">Reference proteome</keyword>
<dbReference type="Proteomes" id="UP001651158">
    <property type="component" value="Unassembled WGS sequence"/>
</dbReference>